<proteinExistence type="predicted"/>
<keyword evidence="1" id="KW-0067">ATP-binding</keyword>
<evidence type="ECO:0000313" key="3">
    <source>
        <dbReference type="Proteomes" id="UP001605036"/>
    </source>
</evidence>
<sequence length="122" mass="13748">MRQHDVQADMKQKAEVWQAWHIMDNVPRTVPTGFSSNQKACEPISKNNCRWLDHLKWISKLRDENQIGEGAFGNIYLVGFLDGYLSEEVGLKRTVPYVAKKIEESCGEDGMDNDAAGIGSFS</sequence>
<dbReference type="AlphaFoldDB" id="A0ABD1XWW8"/>
<dbReference type="InterPro" id="IPR017441">
    <property type="entry name" value="Protein_kinase_ATP_BS"/>
</dbReference>
<accession>A0ABD1XWW8</accession>
<dbReference type="GO" id="GO:0005524">
    <property type="term" value="F:ATP binding"/>
    <property type="evidence" value="ECO:0007669"/>
    <property type="project" value="UniProtKB-UniRule"/>
</dbReference>
<evidence type="ECO:0000313" key="2">
    <source>
        <dbReference type="EMBL" id="KAL2612028.1"/>
    </source>
</evidence>
<protein>
    <submittedName>
        <fullName evidence="2">Uncharacterized protein</fullName>
    </submittedName>
</protein>
<name>A0ABD1XWW8_9MARC</name>
<keyword evidence="3" id="KW-1185">Reference proteome</keyword>
<dbReference type="Proteomes" id="UP001605036">
    <property type="component" value="Unassembled WGS sequence"/>
</dbReference>
<dbReference type="PROSITE" id="PS00107">
    <property type="entry name" value="PROTEIN_KINASE_ATP"/>
    <property type="match status" value="1"/>
</dbReference>
<comment type="caution">
    <text evidence="2">The sequence shown here is derived from an EMBL/GenBank/DDBJ whole genome shotgun (WGS) entry which is preliminary data.</text>
</comment>
<feature type="binding site" evidence="1">
    <location>
        <position position="100"/>
    </location>
    <ligand>
        <name>ATP</name>
        <dbReference type="ChEBI" id="CHEBI:30616"/>
    </ligand>
</feature>
<keyword evidence="1" id="KW-0547">Nucleotide-binding</keyword>
<gene>
    <name evidence="2" type="ORF">R1flu_023720</name>
</gene>
<evidence type="ECO:0000256" key="1">
    <source>
        <dbReference type="PROSITE-ProRule" id="PRU10141"/>
    </source>
</evidence>
<dbReference type="EMBL" id="JBHFFA010000007">
    <property type="protein sequence ID" value="KAL2612028.1"/>
    <property type="molecule type" value="Genomic_DNA"/>
</dbReference>
<reference evidence="2 3" key="1">
    <citation type="submission" date="2024-09" db="EMBL/GenBank/DDBJ databases">
        <title>Chromosome-scale assembly of Riccia fluitans.</title>
        <authorList>
            <person name="Paukszto L."/>
            <person name="Sawicki J."/>
            <person name="Karawczyk K."/>
            <person name="Piernik-Szablinska J."/>
            <person name="Szczecinska M."/>
            <person name="Mazdziarz M."/>
        </authorList>
    </citation>
    <scope>NUCLEOTIDE SEQUENCE [LARGE SCALE GENOMIC DNA]</scope>
    <source>
        <strain evidence="2">Rf_01</strain>
        <tissue evidence="2">Aerial parts of the thallus</tissue>
    </source>
</reference>
<organism evidence="2 3">
    <name type="scientific">Riccia fluitans</name>
    <dbReference type="NCBI Taxonomy" id="41844"/>
    <lineage>
        <taxon>Eukaryota</taxon>
        <taxon>Viridiplantae</taxon>
        <taxon>Streptophyta</taxon>
        <taxon>Embryophyta</taxon>
        <taxon>Marchantiophyta</taxon>
        <taxon>Marchantiopsida</taxon>
        <taxon>Marchantiidae</taxon>
        <taxon>Marchantiales</taxon>
        <taxon>Ricciaceae</taxon>
        <taxon>Riccia</taxon>
    </lineage>
</organism>